<evidence type="ECO:0000256" key="6">
    <source>
        <dbReference type="SAM" id="MobiDB-lite"/>
    </source>
</evidence>
<feature type="transmembrane region" description="Helical" evidence="7">
    <location>
        <begin position="127"/>
        <end position="148"/>
    </location>
</feature>
<feature type="domain" description="Rhodopsin" evidence="8">
    <location>
        <begin position="30"/>
        <end position="270"/>
    </location>
</feature>
<sequence>MPTTADVSHGRRIVATLWPMVAVSGLVVALKILARGWRRMRWWWDDYLMLMSWLCLTVASAFLTTATTYGLGRHIQFLDQAERHAVLRLGYFAAIFSIGAAVWSKVSFALFLLRISSSGVTECIRRGILGIIISLNIMLVAAITMILMSCRPTAKTWKPELEGTCLDDKVKVAWTVALAAYSGVADLILALLPWKIIWYLPVKRRDKFGLAVMMSLGTFAAAASFMKCAYIHEMVSEDFIDGFMLIFWSIFEPTLTIILSSIPVIRTFIRDLVRAYSTRRSSRRLETESMSSSDTRSAYTANNELVGRKLPAGADRGGPSTASESMADERGDDLSKIEGQENDNV</sequence>
<feature type="region of interest" description="Disordered" evidence="6">
    <location>
        <begin position="302"/>
        <end position="345"/>
    </location>
</feature>
<comment type="similarity">
    <text evidence="5">Belongs to the SAT4 family.</text>
</comment>
<dbReference type="EMBL" id="MU855720">
    <property type="protein sequence ID" value="KAK3899960.1"/>
    <property type="molecule type" value="Genomic_DNA"/>
</dbReference>
<dbReference type="InterPro" id="IPR049326">
    <property type="entry name" value="Rhodopsin_dom_fungi"/>
</dbReference>
<dbReference type="Pfam" id="PF20684">
    <property type="entry name" value="Fung_rhodopsin"/>
    <property type="match status" value="1"/>
</dbReference>
<keyword evidence="3 7" id="KW-1133">Transmembrane helix</keyword>
<feature type="transmembrane region" description="Helical" evidence="7">
    <location>
        <begin position="172"/>
        <end position="196"/>
    </location>
</feature>
<name>A0AAN6RR64_9PEZI</name>
<feature type="transmembrane region" description="Helical" evidence="7">
    <location>
        <begin position="91"/>
        <end position="115"/>
    </location>
</feature>
<evidence type="ECO:0000259" key="8">
    <source>
        <dbReference type="Pfam" id="PF20684"/>
    </source>
</evidence>
<organism evidence="9 10">
    <name type="scientific">Staphylotrichum tortipilum</name>
    <dbReference type="NCBI Taxonomy" id="2831512"/>
    <lineage>
        <taxon>Eukaryota</taxon>
        <taxon>Fungi</taxon>
        <taxon>Dikarya</taxon>
        <taxon>Ascomycota</taxon>
        <taxon>Pezizomycotina</taxon>
        <taxon>Sordariomycetes</taxon>
        <taxon>Sordariomycetidae</taxon>
        <taxon>Sordariales</taxon>
        <taxon>Chaetomiaceae</taxon>
        <taxon>Staphylotrichum</taxon>
    </lineage>
</organism>
<keyword evidence="2 7" id="KW-0812">Transmembrane</keyword>
<feature type="compositionally biased region" description="Basic and acidic residues" evidence="6">
    <location>
        <begin position="327"/>
        <end position="339"/>
    </location>
</feature>
<comment type="caution">
    <text evidence="9">The sequence shown here is derived from an EMBL/GenBank/DDBJ whole genome shotgun (WGS) entry which is preliminary data.</text>
</comment>
<reference evidence="9" key="1">
    <citation type="journal article" date="2023" name="Mol. Phylogenet. Evol.">
        <title>Genome-scale phylogeny and comparative genomics of the fungal order Sordariales.</title>
        <authorList>
            <person name="Hensen N."/>
            <person name="Bonometti L."/>
            <person name="Westerberg I."/>
            <person name="Brannstrom I.O."/>
            <person name="Guillou S."/>
            <person name="Cros-Aarteil S."/>
            <person name="Calhoun S."/>
            <person name="Haridas S."/>
            <person name="Kuo A."/>
            <person name="Mondo S."/>
            <person name="Pangilinan J."/>
            <person name="Riley R."/>
            <person name="LaButti K."/>
            <person name="Andreopoulos B."/>
            <person name="Lipzen A."/>
            <person name="Chen C."/>
            <person name="Yan M."/>
            <person name="Daum C."/>
            <person name="Ng V."/>
            <person name="Clum A."/>
            <person name="Steindorff A."/>
            <person name="Ohm R.A."/>
            <person name="Martin F."/>
            <person name="Silar P."/>
            <person name="Natvig D.O."/>
            <person name="Lalanne C."/>
            <person name="Gautier V."/>
            <person name="Ament-Velasquez S.L."/>
            <person name="Kruys A."/>
            <person name="Hutchinson M.I."/>
            <person name="Powell A.J."/>
            <person name="Barry K."/>
            <person name="Miller A.N."/>
            <person name="Grigoriev I.V."/>
            <person name="Debuchy R."/>
            <person name="Gladieux P."/>
            <person name="Hiltunen Thoren M."/>
            <person name="Johannesson H."/>
        </authorList>
    </citation>
    <scope>NUCLEOTIDE SEQUENCE</scope>
    <source>
        <strain evidence="9">CBS 103.79</strain>
    </source>
</reference>
<evidence type="ECO:0000256" key="5">
    <source>
        <dbReference type="ARBA" id="ARBA00038359"/>
    </source>
</evidence>
<feature type="transmembrane region" description="Helical" evidence="7">
    <location>
        <begin position="12"/>
        <end position="34"/>
    </location>
</feature>
<dbReference type="AlphaFoldDB" id="A0AAN6RR64"/>
<evidence type="ECO:0000313" key="10">
    <source>
        <dbReference type="Proteomes" id="UP001303889"/>
    </source>
</evidence>
<keyword evidence="4 7" id="KW-0472">Membrane</keyword>
<feature type="transmembrane region" description="Helical" evidence="7">
    <location>
        <begin position="46"/>
        <end position="71"/>
    </location>
</feature>
<gene>
    <name evidence="9" type="ORF">C8A05DRAFT_17683</name>
</gene>
<evidence type="ECO:0000256" key="3">
    <source>
        <dbReference type="ARBA" id="ARBA00022989"/>
    </source>
</evidence>
<dbReference type="Proteomes" id="UP001303889">
    <property type="component" value="Unassembled WGS sequence"/>
</dbReference>
<keyword evidence="10" id="KW-1185">Reference proteome</keyword>
<proteinExistence type="inferred from homology"/>
<dbReference type="GO" id="GO:0016020">
    <property type="term" value="C:membrane"/>
    <property type="evidence" value="ECO:0007669"/>
    <property type="project" value="UniProtKB-SubCell"/>
</dbReference>
<dbReference type="InterPro" id="IPR052337">
    <property type="entry name" value="SAT4-like"/>
</dbReference>
<feature type="transmembrane region" description="Helical" evidence="7">
    <location>
        <begin position="246"/>
        <end position="269"/>
    </location>
</feature>
<feature type="transmembrane region" description="Helical" evidence="7">
    <location>
        <begin position="208"/>
        <end position="226"/>
    </location>
</feature>
<evidence type="ECO:0000313" key="9">
    <source>
        <dbReference type="EMBL" id="KAK3899960.1"/>
    </source>
</evidence>
<evidence type="ECO:0000256" key="4">
    <source>
        <dbReference type="ARBA" id="ARBA00023136"/>
    </source>
</evidence>
<evidence type="ECO:0000256" key="1">
    <source>
        <dbReference type="ARBA" id="ARBA00004141"/>
    </source>
</evidence>
<dbReference type="PANTHER" id="PTHR33048">
    <property type="entry name" value="PTH11-LIKE INTEGRAL MEMBRANE PROTEIN (AFU_ORTHOLOGUE AFUA_5G11245)"/>
    <property type="match status" value="1"/>
</dbReference>
<comment type="subcellular location">
    <subcellularLocation>
        <location evidence="1">Membrane</location>
        <topology evidence="1">Multi-pass membrane protein</topology>
    </subcellularLocation>
</comment>
<accession>A0AAN6RR64</accession>
<protein>
    <recommendedName>
        <fullName evidence="8">Rhodopsin domain-containing protein</fullName>
    </recommendedName>
</protein>
<dbReference type="PANTHER" id="PTHR33048:SF42">
    <property type="entry name" value="INTEGRAL MEMBRANE PROTEIN"/>
    <property type="match status" value="1"/>
</dbReference>
<evidence type="ECO:0000256" key="7">
    <source>
        <dbReference type="SAM" id="Phobius"/>
    </source>
</evidence>
<evidence type="ECO:0000256" key="2">
    <source>
        <dbReference type="ARBA" id="ARBA00022692"/>
    </source>
</evidence>
<reference evidence="9" key="2">
    <citation type="submission" date="2023-05" db="EMBL/GenBank/DDBJ databases">
        <authorList>
            <consortium name="Lawrence Berkeley National Laboratory"/>
            <person name="Steindorff A."/>
            <person name="Hensen N."/>
            <person name="Bonometti L."/>
            <person name="Westerberg I."/>
            <person name="Brannstrom I.O."/>
            <person name="Guillou S."/>
            <person name="Cros-Aarteil S."/>
            <person name="Calhoun S."/>
            <person name="Haridas S."/>
            <person name="Kuo A."/>
            <person name="Mondo S."/>
            <person name="Pangilinan J."/>
            <person name="Riley R."/>
            <person name="Labutti K."/>
            <person name="Andreopoulos B."/>
            <person name="Lipzen A."/>
            <person name="Chen C."/>
            <person name="Yanf M."/>
            <person name="Daum C."/>
            <person name="Ng V."/>
            <person name="Clum A."/>
            <person name="Ohm R."/>
            <person name="Martin F."/>
            <person name="Silar P."/>
            <person name="Natvig D."/>
            <person name="Lalanne C."/>
            <person name="Gautier V."/>
            <person name="Ament-Velasquez S.L."/>
            <person name="Kruys A."/>
            <person name="Hutchinson M.I."/>
            <person name="Powell A.J."/>
            <person name="Barry K."/>
            <person name="Miller A.N."/>
            <person name="Grigoriev I.V."/>
            <person name="Debuchy R."/>
            <person name="Gladieux P."/>
            <person name="Thoren M.H."/>
            <person name="Johannesson H."/>
        </authorList>
    </citation>
    <scope>NUCLEOTIDE SEQUENCE</scope>
    <source>
        <strain evidence="9">CBS 103.79</strain>
    </source>
</reference>